<dbReference type="AlphaFoldDB" id="A0A974S0P5"/>
<dbReference type="EMBL" id="CP068053">
    <property type="protein sequence ID" value="QQT00759.1"/>
    <property type="molecule type" value="Genomic_DNA"/>
</dbReference>
<dbReference type="NCBIfam" id="NF033524">
    <property type="entry name" value="lasso_PadeA_fam"/>
    <property type="match status" value="1"/>
</dbReference>
<proteinExistence type="predicted"/>
<dbReference type="InterPro" id="IPR049825">
    <property type="entry name" value="Lasso_PadeA-like"/>
</dbReference>
<name>A0A974S0P5_PERPY</name>
<dbReference type="KEGG" id="ppsr:I6J18_02170"/>
<accession>A0A974S0P5</accession>
<evidence type="ECO:0000313" key="2">
    <source>
        <dbReference type="EMBL" id="QQT00759.1"/>
    </source>
</evidence>
<feature type="compositionally biased region" description="Gly residues" evidence="1">
    <location>
        <begin position="21"/>
        <end position="45"/>
    </location>
</feature>
<dbReference type="Proteomes" id="UP000595254">
    <property type="component" value="Chromosome"/>
</dbReference>
<gene>
    <name evidence="2" type="ORF">I6J18_02170</name>
</gene>
<keyword evidence="3" id="KW-1185">Reference proteome</keyword>
<evidence type="ECO:0000256" key="1">
    <source>
        <dbReference type="SAM" id="MobiDB-lite"/>
    </source>
</evidence>
<feature type="region of interest" description="Disordered" evidence="1">
    <location>
        <begin position="20"/>
        <end position="66"/>
    </location>
</feature>
<organism evidence="2 3">
    <name type="scientific">Peribacillus psychrosaccharolyticus</name>
    <name type="common">Bacillus psychrosaccharolyticus</name>
    <dbReference type="NCBI Taxonomy" id="1407"/>
    <lineage>
        <taxon>Bacteria</taxon>
        <taxon>Bacillati</taxon>
        <taxon>Bacillota</taxon>
        <taxon>Bacilli</taxon>
        <taxon>Bacillales</taxon>
        <taxon>Bacillaceae</taxon>
        <taxon>Peribacillus</taxon>
    </lineage>
</organism>
<reference evidence="2 3" key="1">
    <citation type="submission" date="2021-01" db="EMBL/GenBank/DDBJ databases">
        <title>FDA dAtabase for Regulatory Grade micrObial Sequences (FDA-ARGOS): Supporting development and validation of Infectious Disease Dx tests.</title>
        <authorList>
            <person name="Nelson B."/>
            <person name="Plummer A."/>
            <person name="Tallon L."/>
            <person name="Sadzewicz L."/>
            <person name="Zhao X."/>
            <person name="Boylan J."/>
            <person name="Ott S."/>
            <person name="Bowen H."/>
            <person name="Vavikolanu K."/>
            <person name="Mehta A."/>
            <person name="Aluvathingal J."/>
            <person name="Nadendla S."/>
            <person name="Myers T."/>
            <person name="Yan Y."/>
            <person name="Sichtig H."/>
        </authorList>
    </citation>
    <scope>NUCLEOTIDE SEQUENCE [LARGE SCALE GENOMIC DNA]</scope>
    <source>
        <strain evidence="2 3">FDAARGOS_1161</strain>
    </source>
</reference>
<sequence length="66" mass="6401">MKKEWTNPEIEILDVRLTMKGIGGGGGNGGGNGGGHGGGGGGKGPCGHKGHHGTCPTPTVPPDLDS</sequence>
<dbReference type="RefSeq" id="WP_040373524.1">
    <property type="nucleotide sequence ID" value="NZ_CP068053.1"/>
</dbReference>
<evidence type="ECO:0000313" key="3">
    <source>
        <dbReference type="Proteomes" id="UP000595254"/>
    </source>
</evidence>
<protein>
    <submittedName>
        <fullName evidence="2">Paeninodin family lasso peptide</fullName>
    </submittedName>
</protein>